<organism evidence="5 6">
    <name type="scientific">Neodiprion lecontei</name>
    <name type="common">Redheaded pine sawfly</name>
    <dbReference type="NCBI Taxonomy" id="441921"/>
    <lineage>
        <taxon>Eukaryota</taxon>
        <taxon>Metazoa</taxon>
        <taxon>Ecdysozoa</taxon>
        <taxon>Arthropoda</taxon>
        <taxon>Hexapoda</taxon>
        <taxon>Insecta</taxon>
        <taxon>Pterygota</taxon>
        <taxon>Neoptera</taxon>
        <taxon>Endopterygota</taxon>
        <taxon>Hymenoptera</taxon>
        <taxon>Tenthredinoidea</taxon>
        <taxon>Diprionidae</taxon>
        <taxon>Diprioninae</taxon>
        <taxon>Neodiprion</taxon>
    </lineage>
</organism>
<comment type="catalytic activity">
    <reaction evidence="1">
        <text>Hydrolysis of terminal, non-reducing (1-&gt;4)-linked alpha-D-glucose residues with release of alpha-D-glucose.</text>
        <dbReference type="EC" id="3.2.1.20"/>
    </reaction>
</comment>
<dbReference type="SUPFAM" id="SSF51445">
    <property type="entry name" value="(Trans)glycosidases"/>
    <property type="match status" value="1"/>
</dbReference>
<dbReference type="Gene3D" id="3.20.20.80">
    <property type="entry name" value="Glycosidases"/>
    <property type="match status" value="2"/>
</dbReference>
<dbReference type="Gene3D" id="3.90.400.10">
    <property type="entry name" value="Oligo-1,6-glucosidase, Domain 2"/>
    <property type="match status" value="1"/>
</dbReference>
<evidence type="ECO:0000259" key="4">
    <source>
        <dbReference type="SMART" id="SM00642"/>
    </source>
</evidence>
<dbReference type="PANTHER" id="PTHR10357:SF179">
    <property type="entry name" value="NEUTRAL AND BASIC AMINO ACID TRANSPORT PROTEIN RBAT"/>
    <property type="match status" value="1"/>
</dbReference>
<reference evidence="6" key="1">
    <citation type="submission" date="2025-08" db="UniProtKB">
        <authorList>
            <consortium name="RefSeq"/>
        </authorList>
    </citation>
    <scope>IDENTIFICATION</scope>
    <source>
        <tissue evidence="6">Thorax and Abdomen</tissue>
    </source>
</reference>
<sequence>MCAPQLLFLILAAAASVDAVTYNVTAPTEWWQKNVIYEVWVESFKDSDGDGKGDLNGIKSKMEHFVDLGVTCIWLPPIYETPMVDSGYDISNFTAVNTDYGTLDDFDALVTAAHELGLKVIIDFVPNHTSDEHEWFLKAKQGIEPYYSYYVWNKGVYYGDYLSYPNNWLDVFNDGTVWEWVDEREAYYLHQFSVHEVDLNWTNPLVMSEMKNVLTFWLDHDVDGFRIDAAPYYVESSTLENETRSDKDVDSSNYFYLNHTQTKDQPENYPIVKEWKEHINNYTASKGNDKVRFICTEGYSDIEYVMKWYDYDDDFPFNFYFIKDGDIANDAVIDTAEDIYDIFIEWLDNMPSGKTANWVLGNHDMNRIATRIGLYRTDGLHLSTLLLPGVFTMYNGDELGMTNTYLTWAETTDVRACSTTNTTYTLYSRDPVRTPYQWDNTTSAGFSTNSTTFLKVNPDYVTVNLAAEKEADFSHYQNIQKAIALRNTTVWEEGTVDVELIEDQMVGIARQLDGENPIVVLMNWENSTVTVDLDDYFDGLPDTLELVIADMYSGLNDNVGDTYEKSSIEVPEHGSMVLLGVSS</sequence>
<feature type="domain" description="Glycosyl hydrolase family 13 catalytic" evidence="4">
    <location>
        <begin position="38"/>
        <end position="433"/>
    </location>
</feature>
<gene>
    <name evidence="6" type="primary">LOC107222278</name>
</gene>
<dbReference type="InterPro" id="IPR045857">
    <property type="entry name" value="O16G_dom_2"/>
</dbReference>
<proteinExistence type="predicted"/>
<dbReference type="RefSeq" id="XP_046588962.1">
    <property type="nucleotide sequence ID" value="XM_046733006.1"/>
</dbReference>
<dbReference type="EC" id="3.2.1.20" evidence="2"/>
<dbReference type="PANTHER" id="PTHR10357">
    <property type="entry name" value="ALPHA-AMYLASE FAMILY MEMBER"/>
    <property type="match status" value="1"/>
</dbReference>
<keyword evidence="3" id="KW-0732">Signal</keyword>
<dbReference type="InterPro" id="IPR006047">
    <property type="entry name" value="GH13_cat_dom"/>
</dbReference>
<name>A0ABM3FLS3_NEOLC</name>
<keyword evidence="5" id="KW-1185">Reference proteome</keyword>
<evidence type="ECO:0000313" key="6">
    <source>
        <dbReference type="RefSeq" id="XP_046588962.1"/>
    </source>
</evidence>
<feature type="chain" id="PRO_5046296151" description="alpha-glucosidase" evidence="3">
    <location>
        <begin position="20"/>
        <end position="583"/>
    </location>
</feature>
<evidence type="ECO:0000313" key="5">
    <source>
        <dbReference type="Proteomes" id="UP000829291"/>
    </source>
</evidence>
<evidence type="ECO:0000256" key="1">
    <source>
        <dbReference type="ARBA" id="ARBA00001657"/>
    </source>
</evidence>
<dbReference type="Proteomes" id="UP000829291">
    <property type="component" value="Chromosome 2"/>
</dbReference>
<evidence type="ECO:0000256" key="2">
    <source>
        <dbReference type="ARBA" id="ARBA00012741"/>
    </source>
</evidence>
<dbReference type="GeneID" id="107222278"/>
<protein>
    <recommendedName>
        <fullName evidence="2">alpha-glucosidase</fullName>
        <ecNumber evidence="2">3.2.1.20</ecNumber>
    </recommendedName>
</protein>
<dbReference type="InterPro" id="IPR017853">
    <property type="entry name" value="GH"/>
</dbReference>
<dbReference type="Pfam" id="PF00128">
    <property type="entry name" value="Alpha-amylase"/>
    <property type="match status" value="1"/>
</dbReference>
<dbReference type="SMART" id="SM00642">
    <property type="entry name" value="Aamy"/>
    <property type="match status" value="1"/>
</dbReference>
<feature type="signal peptide" evidence="3">
    <location>
        <begin position="1"/>
        <end position="19"/>
    </location>
</feature>
<evidence type="ECO:0000256" key="3">
    <source>
        <dbReference type="SAM" id="SignalP"/>
    </source>
</evidence>
<accession>A0ABM3FLS3</accession>